<dbReference type="GO" id="GO:0006886">
    <property type="term" value="P:intracellular protein transport"/>
    <property type="evidence" value="ECO:0007669"/>
    <property type="project" value="InterPro"/>
</dbReference>
<comment type="caution">
    <text evidence="5">The sequence shown here is derived from an EMBL/GenBank/DDBJ whole genome shotgun (WGS) entry which is preliminary data.</text>
</comment>
<gene>
    <name evidence="5" type="ORF">AAES_44115</name>
</gene>
<comment type="similarity">
    <text evidence="1">Belongs to the SNAP family.</text>
</comment>
<keyword evidence="3" id="KW-0931">ER-Golgi transport</keyword>
<evidence type="ECO:0000256" key="3">
    <source>
        <dbReference type="ARBA" id="ARBA00022892"/>
    </source>
</evidence>
<keyword evidence="2" id="KW-0813">Transport</keyword>
<dbReference type="GO" id="GO:0005483">
    <property type="term" value="F:soluble NSF attachment protein activity"/>
    <property type="evidence" value="ECO:0007669"/>
    <property type="project" value="TreeGrafter"/>
</dbReference>
<dbReference type="GO" id="GO:0035494">
    <property type="term" value="P:SNARE complex disassembly"/>
    <property type="evidence" value="ECO:0007669"/>
    <property type="project" value="TreeGrafter"/>
</dbReference>
<keyword evidence="4" id="KW-0653">Protein transport</keyword>
<sequence>MGQGCDWTKLLPPASREAINCLLRAIEIYTDMGRFTIAAKHHVSIAEIYETELVDIEKKLLEAHEEQNVDGYTDAVKEYDSISRLDQWLTTMLLRIKKTIQGEEEDLR</sequence>
<evidence type="ECO:0000256" key="2">
    <source>
        <dbReference type="ARBA" id="ARBA00022448"/>
    </source>
</evidence>
<proteinExistence type="inferred from homology"/>
<dbReference type="InterPro" id="IPR011990">
    <property type="entry name" value="TPR-like_helical_dom_sf"/>
</dbReference>
<dbReference type="GO" id="GO:0010807">
    <property type="term" value="P:regulation of synaptic vesicle priming"/>
    <property type="evidence" value="ECO:0007669"/>
    <property type="project" value="TreeGrafter"/>
</dbReference>
<evidence type="ECO:0000256" key="4">
    <source>
        <dbReference type="ARBA" id="ARBA00022927"/>
    </source>
</evidence>
<organism evidence="5 6">
    <name type="scientific">Amazona aestiva</name>
    <name type="common">Blue-fronted Amazon parrot</name>
    <dbReference type="NCBI Taxonomy" id="12930"/>
    <lineage>
        <taxon>Eukaryota</taxon>
        <taxon>Metazoa</taxon>
        <taxon>Chordata</taxon>
        <taxon>Craniata</taxon>
        <taxon>Vertebrata</taxon>
        <taxon>Euteleostomi</taxon>
        <taxon>Archelosauria</taxon>
        <taxon>Archosauria</taxon>
        <taxon>Dinosauria</taxon>
        <taxon>Saurischia</taxon>
        <taxon>Theropoda</taxon>
        <taxon>Coelurosauria</taxon>
        <taxon>Aves</taxon>
        <taxon>Neognathae</taxon>
        <taxon>Neoaves</taxon>
        <taxon>Telluraves</taxon>
        <taxon>Australaves</taxon>
        <taxon>Psittaciformes</taxon>
        <taxon>Psittacidae</taxon>
        <taxon>Amazona</taxon>
    </lineage>
</organism>
<dbReference type="AlphaFoldDB" id="A0A0Q3MR37"/>
<reference evidence="5 6" key="1">
    <citation type="submission" date="2015-10" db="EMBL/GenBank/DDBJ databases">
        <authorList>
            <person name="Gilbert D.G."/>
        </authorList>
    </citation>
    <scope>NUCLEOTIDE SEQUENCE [LARGE SCALE GENOMIC DNA]</scope>
    <source>
        <strain evidence="5">FVVF132</strain>
    </source>
</reference>
<dbReference type="EMBL" id="LMAW01000932">
    <property type="protein sequence ID" value="KQK84959.1"/>
    <property type="molecule type" value="Genomic_DNA"/>
</dbReference>
<keyword evidence="6" id="KW-1185">Reference proteome</keyword>
<dbReference type="GO" id="GO:0019905">
    <property type="term" value="F:syntaxin binding"/>
    <property type="evidence" value="ECO:0007669"/>
    <property type="project" value="TreeGrafter"/>
</dbReference>
<dbReference type="GO" id="GO:0043195">
    <property type="term" value="C:terminal bouton"/>
    <property type="evidence" value="ECO:0007669"/>
    <property type="project" value="TreeGrafter"/>
</dbReference>
<name>A0A0Q3MR37_AMAAE</name>
<evidence type="ECO:0000313" key="5">
    <source>
        <dbReference type="EMBL" id="KQK84959.1"/>
    </source>
</evidence>
<dbReference type="Proteomes" id="UP000051836">
    <property type="component" value="Unassembled WGS sequence"/>
</dbReference>
<evidence type="ECO:0000313" key="6">
    <source>
        <dbReference type="Proteomes" id="UP000051836"/>
    </source>
</evidence>
<dbReference type="PANTHER" id="PTHR13768:SF23">
    <property type="entry name" value="ALPHA-SOLUBLE NSF ATTACHMENT PROTEIN"/>
    <property type="match status" value="1"/>
</dbReference>
<dbReference type="GO" id="GO:0035249">
    <property type="term" value="P:synaptic transmission, glutamatergic"/>
    <property type="evidence" value="ECO:0007669"/>
    <property type="project" value="TreeGrafter"/>
</dbReference>
<accession>A0A0Q3MR37</accession>
<dbReference type="GO" id="GO:0070044">
    <property type="term" value="C:synaptobrevin 2-SNAP-25-syntaxin-1a complex"/>
    <property type="evidence" value="ECO:0007669"/>
    <property type="project" value="TreeGrafter"/>
</dbReference>
<dbReference type="Gene3D" id="1.25.40.10">
    <property type="entry name" value="Tetratricopeptide repeat domain"/>
    <property type="match status" value="2"/>
</dbReference>
<evidence type="ECO:0000256" key="1">
    <source>
        <dbReference type="ARBA" id="ARBA00010050"/>
    </source>
</evidence>
<dbReference type="PRINTS" id="PR00448">
    <property type="entry name" value="NSFATTACHMNT"/>
</dbReference>
<dbReference type="Pfam" id="PF14938">
    <property type="entry name" value="SNAP"/>
    <property type="match status" value="1"/>
</dbReference>
<dbReference type="STRING" id="12930.A0A0Q3MR37"/>
<dbReference type="OrthoDB" id="9984275at2759"/>
<dbReference type="GO" id="GO:0005774">
    <property type="term" value="C:vacuolar membrane"/>
    <property type="evidence" value="ECO:0007669"/>
    <property type="project" value="TreeGrafter"/>
</dbReference>
<dbReference type="PANTHER" id="PTHR13768">
    <property type="entry name" value="SOLUBLE NSF ATTACHMENT PROTEIN SNAP"/>
    <property type="match status" value="1"/>
</dbReference>
<dbReference type="InterPro" id="IPR000744">
    <property type="entry name" value="NSF_attach"/>
</dbReference>
<dbReference type="SUPFAM" id="SSF48452">
    <property type="entry name" value="TPR-like"/>
    <property type="match status" value="1"/>
</dbReference>
<protein>
    <submittedName>
        <fullName evidence="5">Uncharacterized protein</fullName>
    </submittedName>
</protein>